<dbReference type="Proteomes" id="UP000053617">
    <property type="component" value="Unassembled WGS sequence"/>
</dbReference>
<gene>
    <name evidence="1" type="ORF">Z518_00132</name>
</gene>
<proteinExistence type="predicted"/>
<evidence type="ECO:0000313" key="1">
    <source>
        <dbReference type="EMBL" id="KIX09054.1"/>
    </source>
</evidence>
<protein>
    <submittedName>
        <fullName evidence="1">Uncharacterized protein</fullName>
    </submittedName>
</protein>
<dbReference type="OrthoDB" id="2831072at2759"/>
<keyword evidence="2" id="KW-1185">Reference proteome</keyword>
<dbReference type="HOGENOM" id="CLU_2623321_0_0_1"/>
<name>A0A0D2ISV5_9EURO</name>
<dbReference type="AlphaFoldDB" id="A0A0D2ISV5"/>
<dbReference type="GeneID" id="25288203"/>
<reference evidence="1 2" key="1">
    <citation type="submission" date="2015-01" db="EMBL/GenBank/DDBJ databases">
        <title>The Genome Sequence of Rhinocladiella mackenzie CBS 650.93.</title>
        <authorList>
            <consortium name="The Broad Institute Genomics Platform"/>
            <person name="Cuomo C."/>
            <person name="de Hoog S."/>
            <person name="Gorbushina A."/>
            <person name="Stielow B."/>
            <person name="Teixiera M."/>
            <person name="Abouelleil A."/>
            <person name="Chapman S.B."/>
            <person name="Priest M."/>
            <person name="Young S.K."/>
            <person name="Wortman J."/>
            <person name="Nusbaum C."/>
            <person name="Birren B."/>
        </authorList>
    </citation>
    <scope>NUCLEOTIDE SEQUENCE [LARGE SCALE GENOMIC DNA]</scope>
    <source>
        <strain evidence="1 2">CBS 650.93</strain>
    </source>
</reference>
<dbReference type="RefSeq" id="XP_013276190.1">
    <property type="nucleotide sequence ID" value="XM_013420736.1"/>
</dbReference>
<evidence type="ECO:0000313" key="2">
    <source>
        <dbReference type="Proteomes" id="UP000053617"/>
    </source>
</evidence>
<sequence length="78" mass="8912">MALIRGTMSSPDNTTVFATCEHHKVNVPARSAHLSLREELRNEIAKRGGREWLDEGVEELIKSRRDRRNRVESGTVKL</sequence>
<organism evidence="1 2">
    <name type="scientific">Rhinocladiella mackenziei CBS 650.93</name>
    <dbReference type="NCBI Taxonomy" id="1442369"/>
    <lineage>
        <taxon>Eukaryota</taxon>
        <taxon>Fungi</taxon>
        <taxon>Dikarya</taxon>
        <taxon>Ascomycota</taxon>
        <taxon>Pezizomycotina</taxon>
        <taxon>Eurotiomycetes</taxon>
        <taxon>Chaetothyriomycetidae</taxon>
        <taxon>Chaetothyriales</taxon>
        <taxon>Herpotrichiellaceae</taxon>
        <taxon>Rhinocladiella</taxon>
    </lineage>
</organism>
<accession>A0A0D2ISV5</accession>
<dbReference type="EMBL" id="KN847475">
    <property type="protein sequence ID" value="KIX09054.1"/>
    <property type="molecule type" value="Genomic_DNA"/>
</dbReference>
<dbReference type="VEuPathDB" id="FungiDB:Z518_00132"/>